<dbReference type="InterPro" id="IPR002293">
    <property type="entry name" value="AA/rel_permease1"/>
</dbReference>
<feature type="transmembrane region" description="Helical" evidence="5">
    <location>
        <begin position="115"/>
        <end position="137"/>
    </location>
</feature>
<feature type="transmembrane region" description="Helical" evidence="5">
    <location>
        <begin position="311"/>
        <end position="335"/>
    </location>
</feature>
<keyword evidence="3 5" id="KW-1133">Transmembrane helix</keyword>
<feature type="transmembrane region" description="Helical" evidence="5">
    <location>
        <begin position="434"/>
        <end position="454"/>
    </location>
</feature>
<organism evidence="6 7">
    <name type="scientific">Streptomyces siderophoricus</name>
    <dbReference type="NCBI Taxonomy" id="2802281"/>
    <lineage>
        <taxon>Bacteria</taxon>
        <taxon>Bacillati</taxon>
        <taxon>Actinomycetota</taxon>
        <taxon>Actinomycetes</taxon>
        <taxon>Kitasatosporales</taxon>
        <taxon>Streptomycetaceae</taxon>
        <taxon>Streptomyces</taxon>
    </lineage>
</organism>
<dbReference type="InterPro" id="IPR004758">
    <property type="entry name" value="AA_transporter"/>
</dbReference>
<evidence type="ECO:0000256" key="2">
    <source>
        <dbReference type="ARBA" id="ARBA00022692"/>
    </source>
</evidence>
<protein>
    <submittedName>
        <fullName evidence="6">Amino acid permease</fullName>
    </submittedName>
</protein>
<feature type="transmembrane region" description="Helical" evidence="5">
    <location>
        <begin position="158"/>
        <end position="182"/>
    </location>
</feature>
<feature type="transmembrane region" description="Helical" evidence="5">
    <location>
        <begin position="242"/>
        <end position="262"/>
    </location>
</feature>
<gene>
    <name evidence="6" type="ORF">JK360_26965</name>
</gene>
<evidence type="ECO:0000313" key="7">
    <source>
        <dbReference type="Proteomes" id="UP000629371"/>
    </source>
</evidence>
<feature type="transmembrane region" description="Helical" evidence="5">
    <location>
        <begin position="466"/>
        <end position="485"/>
    </location>
</feature>
<comment type="caution">
    <text evidence="6">The sequence shown here is derived from an EMBL/GenBank/DDBJ whole genome shotgun (WGS) entry which is preliminary data.</text>
</comment>
<dbReference type="NCBIfam" id="TIGR00909">
    <property type="entry name" value="2A0306"/>
    <property type="match status" value="1"/>
</dbReference>
<evidence type="ECO:0000313" key="6">
    <source>
        <dbReference type="EMBL" id="MBL1092966.1"/>
    </source>
</evidence>
<dbReference type="PANTHER" id="PTHR43243">
    <property type="entry name" value="INNER MEMBRANE TRANSPORTER YGJI-RELATED"/>
    <property type="match status" value="1"/>
</dbReference>
<keyword evidence="7" id="KW-1185">Reference proteome</keyword>
<sequence length="520" mass="54182">MRNDQPHVCNEDPLRHPRVALRLSAVDLAGHGVNGGTSVSEPGSELTTLATTSRSSALFRRKPVEQLISEGGQGQGGSLHRSLGVWQLTMLSVGATLGTGIFVVLGQAVPKAGPAVVISFVIAGLTALFSALSYAELAGAVPVSGSSYSYAYVTLGELVAWVCGWCLILEYGVSVAAVAVGWGQYLNELLDGTLGVTIPAALASSPGDGGYFNLPALLVVLLAMVFLLGGAKESARANTVMVVVKIATLVLFCAVAFMGVRAGNYAPFMPLGMAGVSAASTTLFFSYVGFDAASTAGEEAHNAQRDLPRAIMLSLAIVTLLYCLVAAAAVGAMPWQGFKGSEAALAGIMKSVTGQSFWAVLLAAGAVVAIASVVLTVLYGQTRILFAMSRDGLVPKAFARVHPRTGALRANTVIVSLFCGLLAAAVPLGQLAEATSIGTLFAFALVNVAVIVLRRTRPDMPRAFRAPLSPFVPAVGFILCVWRMFDLDAVTWKVFGIWMAAGLAFYFAYGRRRSRLAAAG</sequence>
<accession>A0ABS1MZ26</accession>
<comment type="subcellular location">
    <subcellularLocation>
        <location evidence="1">Membrane</location>
        <topology evidence="1">Multi-pass membrane protein</topology>
    </subcellularLocation>
</comment>
<evidence type="ECO:0000256" key="4">
    <source>
        <dbReference type="ARBA" id="ARBA00023136"/>
    </source>
</evidence>
<dbReference type="PIRSF" id="PIRSF006060">
    <property type="entry name" value="AA_transporter"/>
    <property type="match status" value="1"/>
</dbReference>
<dbReference type="EMBL" id="JAERRI010000016">
    <property type="protein sequence ID" value="MBL1092966.1"/>
    <property type="molecule type" value="Genomic_DNA"/>
</dbReference>
<feature type="transmembrane region" description="Helical" evidence="5">
    <location>
        <begin position="408"/>
        <end position="428"/>
    </location>
</feature>
<dbReference type="Gene3D" id="1.20.1740.10">
    <property type="entry name" value="Amino acid/polyamine transporter I"/>
    <property type="match status" value="1"/>
</dbReference>
<evidence type="ECO:0000256" key="1">
    <source>
        <dbReference type="ARBA" id="ARBA00004141"/>
    </source>
</evidence>
<dbReference type="PANTHER" id="PTHR43243:SF24">
    <property type="entry name" value="CATIONIC AMINO ACID TRANSPORT INTEGRAL MEMBRANE PROTEIN ROCE-RELATED"/>
    <property type="match status" value="1"/>
</dbReference>
<proteinExistence type="predicted"/>
<feature type="transmembrane region" description="Helical" evidence="5">
    <location>
        <begin position="211"/>
        <end position="230"/>
    </location>
</feature>
<feature type="transmembrane region" description="Helical" evidence="5">
    <location>
        <begin position="268"/>
        <end position="290"/>
    </location>
</feature>
<evidence type="ECO:0000256" key="3">
    <source>
        <dbReference type="ARBA" id="ARBA00022989"/>
    </source>
</evidence>
<reference evidence="6 7" key="1">
    <citation type="submission" date="2021-01" db="EMBL/GenBank/DDBJ databases">
        <title>WGS of actinomycetes isolated from Thailand.</title>
        <authorList>
            <person name="Thawai C."/>
        </authorList>
    </citation>
    <scope>NUCLEOTIDE SEQUENCE [LARGE SCALE GENOMIC DNA]</scope>
    <source>
        <strain evidence="6 7">CH9-7</strain>
    </source>
</reference>
<name>A0ABS1MZ26_9ACTN</name>
<keyword evidence="2 5" id="KW-0812">Transmembrane</keyword>
<dbReference type="Pfam" id="PF13520">
    <property type="entry name" value="AA_permease_2"/>
    <property type="match status" value="1"/>
</dbReference>
<feature type="transmembrane region" description="Helical" evidence="5">
    <location>
        <begin position="355"/>
        <end position="380"/>
    </location>
</feature>
<feature type="transmembrane region" description="Helical" evidence="5">
    <location>
        <begin position="88"/>
        <end position="109"/>
    </location>
</feature>
<evidence type="ECO:0000256" key="5">
    <source>
        <dbReference type="SAM" id="Phobius"/>
    </source>
</evidence>
<keyword evidence="4 5" id="KW-0472">Membrane</keyword>
<dbReference type="Proteomes" id="UP000629371">
    <property type="component" value="Unassembled WGS sequence"/>
</dbReference>
<feature type="transmembrane region" description="Helical" evidence="5">
    <location>
        <begin position="491"/>
        <end position="509"/>
    </location>
</feature>